<proteinExistence type="predicted"/>
<reference evidence="2 3" key="1">
    <citation type="journal article" date="2015" name="Microbiome">
        <title>Genomic resolution of linkages in carbon, nitrogen, and sulfur cycling among widespread estuary sediment bacteria.</title>
        <authorList>
            <person name="Baker B.J."/>
            <person name="Lazar C.S."/>
            <person name="Teske A.P."/>
            <person name="Dick G.J."/>
        </authorList>
    </citation>
    <scope>NUCLEOTIDE SEQUENCE [LARGE SCALE GENOMIC DNA]</scope>
    <source>
        <strain evidence="2">DG_26</strain>
    </source>
</reference>
<dbReference type="AlphaFoldDB" id="A0A0S7WLB1"/>
<protein>
    <submittedName>
        <fullName evidence="2">Uncharacterized protein</fullName>
    </submittedName>
</protein>
<evidence type="ECO:0000313" key="3">
    <source>
        <dbReference type="Proteomes" id="UP000051124"/>
    </source>
</evidence>
<gene>
    <name evidence="2" type="ORF">AMJ40_01495</name>
</gene>
<sequence length="251" mass="29765">MVESSPEKSGRPWYSWVDEQRRGNLLSILVELTRLQKRDPQFILIGALSLLIRGILHYMVLWDLDLLFRNEKALHDFVDTEKSPGLRIIHYDEDLMRGRDITSLHTAWSFDRTWFNVDYILKSKMFDFYYSTVRKDGPYEGHAEHGGKAFRFTLFMAHPWDVFIEKILSPRFHRELEAKDTMSVDIRHAVRIFEYEKDNQEFWKTLAGRVARLNKRDAFRRNLLRLLSSLPELGFGSVNVDTHVIQRISDM</sequence>
<accession>A0A0S7WLB1</accession>
<organism evidence="2 3">
    <name type="scientific">candidate division TA06 bacterium DG_26</name>
    <dbReference type="NCBI Taxonomy" id="1703771"/>
    <lineage>
        <taxon>Bacteria</taxon>
        <taxon>Bacteria division TA06</taxon>
    </lineage>
</organism>
<keyword evidence="1" id="KW-0472">Membrane</keyword>
<evidence type="ECO:0000256" key="1">
    <source>
        <dbReference type="SAM" id="Phobius"/>
    </source>
</evidence>
<comment type="caution">
    <text evidence="2">The sequence shown here is derived from an EMBL/GenBank/DDBJ whole genome shotgun (WGS) entry which is preliminary data.</text>
</comment>
<dbReference type="Proteomes" id="UP000051124">
    <property type="component" value="Unassembled WGS sequence"/>
</dbReference>
<name>A0A0S7WLB1_UNCT6</name>
<dbReference type="EMBL" id="LIZT01000010">
    <property type="protein sequence ID" value="KPJ50897.1"/>
    <property type="molecule type" value="Genomic_DNA"/>
</dbReference>
<feature type="transmembrane region" description="Helical" evidence="1">
    <location>
        <begin position="42"/>
        <end position="62"/>
    </location>
</feature>
<keyword evidence="1" id="KW-0812">Transmembrane</keyword>
<keyword evidence="1" id="KW-1133">Transmembrane helix</keyword>
<evidence type="ECO:0000313" key="2">
    <source>
        <dbReference type="EMBL" id="KPJ50897.1"/>
    </source>
</evidence>